<gene>
    <name evidence="4" type="ORF">DDR33_13040</name>
</gene>
<protein>
    <submittedName>
        <fullName evidence="4">RNA-binding protein</fullName>
    </submittedName>
</protein>
<dbReference type="Proteomes" id="UP000245647">
    <property type="component" value="Unassembled WGS sequence"/>
</dbReference>
<feature type="compositionally biased region" description="Low complexity" evidence="2">
    <location>
        <begin position="82"/>
        <end position="93"/>
    </location>
</feature>
<dbReference type="AlphaFoldDB" id="A0A2U2PFE1"/>
<dbReference type="PANTHER" id="PTHR48027">
    <property type="entry name" value="HETEROGENEOUS NUCLEAR RIBONUCLEOPROTEIN 87F-RELATED"/>
    <property type="match status" value="1"/>
</dbReference>
<evidence type="ECO:0000256" key="2">
    <source>
        <dbReference type="SAM" id="MobiDB-lite"/>
    </source>
</evidence>
<dbReference type="InterPro" id="IPR000504">
    <property type="entry name" value="RRM_dom"/>
</dbReference>
<dbReference type="InterPro" id="IPR035979">
    <property type="entry name" value="RBD_domain_sf"/>
</dbReference>
<keyword evidence="1" id="KW-0694">RNA-binding</keyword>
<comment type="caution">
    <text evidence="4">The sequence shown here is derived from an EMBL/GenBank/DDBJ whole genome shotgun (WGS) entry which is preliminary data.</text>
</comment>
<dbReference type="PROSITE" id="PS50102">
    <property type="entry name" value="RRM"/>
    <property type="match status" value="1"/>
</dbReference>
<feature type="domain" description="RRM" evidence="3">
    <location>
        <begin position="1"/>
        <end position="79"/>
    </location>
</feature>
<evidence type="ECO:0000313" key="5">
    <source>
        <dbReference type="Proteomes" id="UP000245647"/>
    </source>
</evidence>
<feature type="region of interest" description="Disordered" evidence="2">
    <location>
        <begin position="80"/>
        <end position="117"/>
    </location>
</feature>
<dbReference type="EMBL" id="QEAS01000010">
    <property type="protein sequence ID" value="PWG80121.1"/>
    <property type="molecule type" value="Genomic_DNA"/>
</dbReference>
<evidence type="ECO:0000259" key="3">
    <source>
        <dbReference type="PROSITE" id="PS50102"/>
    </source>
</evidence>
<evidence type="ECO:0000313" key="4">
    <source>
        <dbReference type="EMBL" id="PWG80121.1"/>
    </source>
</evidence>
<dbReference type="RefSeq" id="WP_109416238.1">
    <property type="nucleotide sequence ID" value="NZ_QEAS01000010.1"/>
</dbReference>
<dbReference type="OrthoDB" id="9798855at2"/>
<organism evidence="4 5">
    <name type="scientific">Pararcticibacter amylolyticus</name>
    <dbReference type="NCBI Taxonomy" id="2173175"/>
    <lineage>
        <taxon>Bacteria</taxon>
        <taxon>Pseudomonadati</taxon>
        <taxon>Bacteroidota</taxon>
        <taxon>Sphingobacteriia</taxon>
        <taxon>Sphingobacteriales</taxon>
        <taxon>Sphingobacteriaceae</taxon>
        <taxon>Pararcticibacter</taxon>
    </lineage>
</organism>
<proteinExistence type="predicted"/>
<dbReference type="InterPro" id="IPR012677">
    <property type="entry name" value="Nucleotide-bd_a/b_plait_sf"/>
</dbReference>
<dbReference type="GO" id="GO:0003723">
    <property type="term" value="F:RNA binding"/>
    <property type="evidence" value="ECO:0007669"/>
    <property type="project" value="UniProtKB-KW"/>
</dbReference>
<dbReference type="SUPFAM" id="SSF54928">
    <property type="entry name" value="RNA-binding domain, RBD"/>
    <property type="match status" value="1"/>
</dbReference>
<dbReference type="Pfam" id="PF00076">
    <property type="entry name" value="RRM_1"/>
    <property type="match status" value="1"/>
</dbReference>
<sequence>MKIFVASLPFKLEENDIRETFEEYGEVSSVKLVLDKETGKKKGFGFVEMPDDEQARKAIADLNGLEIYGRAIAVAQAEEKAGGNNNRRNNFGNNRGGGGFNRGGYNKNYQDRNQEQD</sequence>
<dbReference type="SMART" id="SM00360">
    <property type="entry name" value="RRM"/>
    <property type="match status" value="1"/>
</dbReference>
<evidence type="ECO:0000256" key="1">
    <source>
        <dbReference type="ARBA" id="ARBA00022884"/>
    </source>
</evidence>
<reference evidence="4 5" key="1">
    <citation type="submission" date="2018-04" db="EMBL/GenBank/DDBJ databases">
        <title>Pedobacter chongqingensis sp. nov., isolated from a rottenly hemp rope.</title>
        <authorList>
            <person name="Cai Y."/>
        </authorList>
    </citation>
    <scope>NUCLEOTIDE SEQUENCE [LARGE SCALE GENOMIC DNA]</scope>
    <source>
        <strain evidence="4 5">FJ4-8</strain>
    </source>
</reference>
<keyword evidence="5" id="KW-1185">Reference proteome</keyword>
<dbReference type="InterPro" id="IPR052462">
    <property type="entry name" value="SLIRP/GR-RBP-like"/>
</dbReference>
<dbReference type="Gene3D" id="3.30.70.330">
    <property type="match status" value="1"/>
</dbReference>
<name>A0A2U2PFE1_9SPHI</name>
<accession>A0A2U2PFE1</accession>